<accession>A0AAN6X402</accession>
<protein>
    <submittedName>
        <fullName evidence="1">Uncharacterized protein</fullName>
    </submittedName>
</protein>
<reference evidence="1" key="1">
    <citation type="journal article" date="2023" name="Mol. Phylogenet. Evol.">
        <title>Genome-scale phylogeny and comparative genomics of the fungal order Sordariales.</title>
        <authorList>
            <person name="Hensen N."/>
            <person name="Bonometti L."/>
            <person name="Westerberg I."/>
            <person name="Brannstrom I.O."/>
            <person name="Guillou S."/>
            <person name="Cros-Aarteil S."/>
            <person name="Calhoun S."/>
            <person name="Haridas S."/>
            <person name="Kuo A."/>
            <person name="Mondo S."/>
            <person name="Pangilinan J."/>
            <person name="Riley R."/>
            <person name="LaButti K."/>
            <person name="Andreopoulos B."/>
            <person name="Lipzen A."/>
            <person name="Chen C."/>
            <person name="Yan M."/>
            <person name="Daum C."/>
            <person name="Ng V."/>
            <person name="Clum A."/>
            <person name="Steindorff A."/>
            <person name="Ohm R.A."/>
            <person name="Martin F."/>
            <person name="Silar P."/>
            <person name="Natvig D.O."/>
            <person name="Lalanne C."/>
            <person name="Gautier V."/>
            <person name="Ament-Velasquez S.L."/>
            <person name="Kruys A."/>
            <person name="Hutchinson M.I."/>
            <person name="Powell A.J."/>
            <person name="Barry K."/>
            <person name="Miller A.N."/>
            <person name="Grigoriev I.V."/>
            <person name="Debuchy R."/>
            <person name="Gladieux P."/>
            <person name="Hiltunen Thoren M."/>
            <person name="Johannesson H."/>
        </authorList>
    </citation>
    <scope>NUCLEOTIDE SEQUENCE</scope>
    <source>
        <strain evidence="1">PSN309</strain>
    </source>
</reference>
<gene>
    <name evidence="1" type="ORF">QBC35DRAFT_480954</name>
</gene>
<proteinExistence type="predicted"/>
<dbReference type="Proteomes" id="UP001302126">
    <property type="component" value="Unassembled WGS sequence"/>
</dbReference>
<reference evidence="1" key="2">
    <citation type="submission" date="2023-05" db="EMBL/GenBank/DDBJ databases">
        <authorList>
            <consortium name="Lawrence Berkeley National Laboratory"/>
            <person name="Steindorff A."/>
            <person name="Hensen N."/>
            <person name="Bonometti L."/>
            <person name="Westerberg I."/>
            <person name="Brannstrom I.O."/>
            <person name="Guillou S."/>
            <person name="Cros-Aarteil S."/>
            <person name="Calhoun S."/>
            <person name="Haridas S."/>
            <person name="Kuo A."/>
            <person name="Mondo S."/>
            <person name="Pangilinan J."/>
            <person name="Riley R."/>
            <person name="Labutti K."/>
            <person name="Andreopoulos B."/>
            <person name="Lipzen A."/>
            <person name="Chen C."/>
            <person name="Yanf M."/>
            <person name="Daum C."/>
            <person name="Ng V."/>
            <person name="Clum A."/>
            <person name="Ohm R."/>
            <person name="Martin F."/>
            <person name="Silar P."/>
            <person name="Natvig D."/>
            <person name="Lalanne C."/>
            <person name="Gautier V."/>
            <person name="Ament-Velasquez S.L."/>
            <person name="Kruys A."/>
            <person name="Hutchinson M.I."/>
            <person name="Powell A.J."/>
            <person name="Barry K."/>
            <person name="Miller A.N."/>
            <person name="Grigoriev I.V."/>
            <person name="Debuchy R."/>
            <person name="Gladieux P."/>
            <person name="Thoren M.H."/>
            <person name="Johannesson H."/>
        </authorList>
    </citation>
    <scope>NUCLEOTIDE SEQUENCE</scope>
    <source>
        <strain evidence="1">PSN309</strain>
    </source>
</reference>
<dbReference type="AlphaFoldDB" id="A0AAN6X402"/>
<evidence type="ECO:0000313" key="1">
    <source>
        <dbReference type="EMBL" id="KAK4193226.1"/>
    </source>
</evidence>
<evidence type="ECO:0000313" key="2">
    <source>
        <dbReference type="Proteomes" id="UP001302126"/>
    </source>
</evidence>
<keyword evidence="2" id="KW-1185">Reference proteome</keyword>
<comment type="caution">
    <text evidence="1">The sequence shown here is derived from an EMBL/GenBank/DDBJ whole genome shotgun (WGS) entry which is preliminary data.</text>
</comment>
<dbReference type="EMBL" id="MU864351">
    <property type="protein sequence ID" value="KAK4193226.1"/>
    <property type="molecule type" value="Genomic_DNA"/>
</dbReference>
<organism evidence="1 2">
    <name type="scientific">Podospora australis</name>
    <dbReference type="NCBI Taxonomy" id="1536484"/>
    <lineage>
        <taxon>Eukaryota</taxon>
        <taxon>Fungi</taxon>
        <taxon>Dikarya</taxon>
        <taxon>Ascomycota</taxon>
        <taxon>Pezizomycotina</taxon>
        <taxon>Sordariomycetes</taxon>
        <taxon>Sordariomycetidae</taxon>
        <taxon>Sordariales</taxon>
        <taxon>Podosporaceae</taxon>
        <taxon>Podospora</taxon>
    </lineage>
</organism>
<sequence>MQEGMDDSKTAFISYVWTVVQSHRELIVDGDLPSEIPRGFEELRGEILSYAKDLEEKAKITDEGKMGLYLVVNDDSLYSGDWDFEGHEHENYLRIMQLA</sequence>
<name>A0AAN6X402_9PEZI</name>